<protein>
    <recommendedName>
        <fullName evidence="3">Membrane protein 6-pyruvoyl-tetrahydropterin synthase-related domain-containing protein</fullName>
    </recommendedName>
</protein>
<keyword evidence="1" id="KW-0812">Transmembrane</keyword>
<accession>A0A645CPG2</accession>
<reference evidence="2" key="1">
    <citation type="submission" date="2019-08" db="EMBL/GenBank/DDBJ databases">
        <authorList>
            <person name="Kucharzyk K."/>
            <person name="Murdoch R.W."/>
            <person name="Higgins S."/>
            <person name="Loffler F."/>
        </authorList>
    </citation>
    <scope>NUCLEOTIDE SEQUENCE</scope>
</reference>
<sequence length="331" mass="38376">MALWFWLPALAEKSLVTLDEVGLSKDYWKHFPTLLQLFQWPIAFGYSYPASVDSMSFGIGLVQTLLLLCIICYLFWRRKLLQSQEIAFAVILFLAIFGQLSVSRYAYQLFSPLAFIQFPWRLALFLALPFLYFAAKIFSLAKKPLRWLFMFVLLLQMYQVFHFKAVDYVVREPVDYEFFSQTTSIANENRPKTFLYENISDWKPDVSIISGAGQSTVDSWRGSQRQYQLSLQETSLIVEPSAYFPGWETMTKNANDANSSWQKVSYQDDQVILGRIAYQLEPGKYLVRSRFTQRTPARLLANAISAFAIILYGLFLLRFLFAKGRQKIAKS</sequence>
<dbReference type="EMBL" id="VSSQ01028905">
    <property type="protein sequence ID" value="MPM78801.1"/>
    <property type="molecule type" value="Genomic_DNA"/>
</dbReference>
<name>A0A645CPG2_9ZZZZ</name>
<keyword evidence="1" id="KW-0472">Membrane</keyword>
<feature type="transmembrane region" description="Helical" evidence="1">
    <location>
        <begin position="55"/>
        <end position="76"/>
    </location>
</feature>
<proteinExistence type="predicted"/>
<feature type="transmembrane region" description="Helical" evidence="1">
    <location>
        <begin position="299"/>
        <end position="321"/>
    </location>
</feature>
<keyword evidence="1" id="KW-1133">Transmembrane helix</keyword>
<evidence type="ECO:0008006" key="3">
    <source>
        <dbReference type="Google" id="ProtNLM"/>
    </source>
</evidence>
<organism evidence="2">
    <name type="scientific">bioreactor metagenome</name>
    <dbReference type="NCBI Taxonomy" id="1076179"/>
    <lineage>
        <taxon>unclassified sequences</taxon>
        <taxon>metagenomes</taxon>
        <taxon>ecological metagenomes</taxon>
    </lineage>
</organism>
<feature type="transmembrane region" description="Helical" evidence="1">
    <location>
        <begin position="88"/>
        <end position="107"/>
    </location>
</feature>
<dbReference type="AlphaFoldDB" id="A0A645CPG2"/>
<evidence type="ECO:0000256" key="1">
    <source>
        <dbReference type="SAM" id="Phobius"/>
    </source>
</evidence>
<gene>
    <name evidence="2" type="ORF">SDC9_125815</name>
</gene>
<evidence type="ECO:0000313" key="2">
    <source>
        <dbReference type="EMBL" id="MPM78801.1"/>
    </source>
</evidence>
<comment type="caution">
    <text evidence="2">The sequence shown here is derived from an EMBL/GenBank/DDBJ whole genome shotgun (WGS) entry which is preliminary data.</text>
</comment>
<feature type="transmembrane region" description="Helical" evidence="1">
    <location>
        <begin position="113"/>
        <end position="135"/>
    </location>
</feature>